<feature type="transmembrane region" description="Helical" evidence="12">
    <location>
        <begin position="64"/>
        <end position="85"/>
    </location>
</feature>
<evidence type="ECO:0000313" key="13">
    <source>
        <dbReference type="EMBL" id="CAH1779938.1"/>
    </source>
</evidence>
<name>A0A8J1URK9_OWEFU</name>
<reference evidence="13" key="1">
    <citation type="submission" date="2022-03" db="EMBL/GenBank/DDBJ databases">
        <authorList>
            <person name="Martin C."/>
        </authorList>
    </citation>
    <scope>NUCLEOTIDE SEQUENCE</scope>
</reference>
<sequence>MYFDCETCISGFCWNCTNDGIEFSEALRYGVLTLCFTSLCVLVILWVLVLHYRHNKIFKAASPGLLNIVLAGITIMHGEVIVSCFPPSEVTCMVTPWFRHVGFALTFGAILLKTWRVSIILKVIKPREFKISNNHLYRKVALICMAFIAYLVVWTSVQPVLYHVFHYNYKDVYFMCRVTWWDLAGLFGELLLLSWGWYVVVNTTEGPNIYDDSKHTSYVVWNETLWCIVAVFFGSVIQRYPDVNLLLIGRCLRTLVTSGVILTHFFGSKLYAIMRHDRELKCVLTDIDKETRVHRLTLLINKNGNVKHIQCRPCGPLQYTEKIPEDISAAESKIKTEKTVAGYTEYEIDRLIELVATLRTERDTYWKQAEELMSMLKILDSNKWLESKLQTLSKMSIRAETQTQDCQITPFTQSQLTLDTQTGKTGNSIKDTSEHEQTDYAQKNDIISATSTSSPKSNNVDTGYGTARQSVGDEYQSGKISELGIPSDISRLIEQLRMHQLEEKNKWTEFPTCFSKQLQQHQQCNLRINCKNVSPTHRNIFQSPDLSLSDSKYASPAEDTLATLDELTASSLQSFRSVIHEDELPEELKAHPLTTVSGELNGKLYIDVDKVYGKTTTKQRKLCNGRNQDNTILSTSNSRSTGQVNYSKAKCKVLHSIDIDESINMYI</sequence>
<gene>
    <name evidence="13" type="ORF">OFUS_LOCUS6694</name>
</gene>
<evidence type="ECO:0000256" key="7">
    <source>
        <dbReference type="ARBA" id="ARBA00023136"/>
    </source>
</evidence>
<feature type="compositionally biased region" description="Polar residues" evidence="11">
    <location>
        <begin position="439"/>
        <end position="461"/>
    </location>
</feature>
<keyword evidence="8" id="KW-0675">Receptor</keyword>
<feature type="transmembrane region" description="Helical" evidence="12">
    <location>
        <begin position="29"/>
        <end position="52"/>
    </location>
</feature>
<evidence type="ECO:0000256" key="12">
    <source>
        <dbReference type="SAM" id="Phobius"/>
    </source>
</evidence>
<dbReference type="GO" id="GO:0004930">
    <property type="term" value="F:G protein-coupled receptor activity"/>
    <property type="evidence" value="ECO:0007669"/>
    <property type="project" value="UniProtKB-KW"/>
</dbReference>
<dbReference type="AlphaFoldDB" id="A0A8J1URK9"/>
<keyword evidence="10" id="KW-0807">Transducer</keyword>
<organism evidence="13 14">
    <name type="scientific">Owenia fusiformis</name>
    <name type="common">Polychaete worm</name>
    <dbReference type="NCBI Taxonomy" id="6347"/>
    <lineage>
        <taxon>Eukaryota</taxon>
        <taxon>Metazoa</taxon>
        <taxon>Spiralia</taxon>
        <taxon>Lophotrochozoa</taxon>
        <taxon>Annelida</taxon>
        <taxon>Polychaeta</taxon>
        <taxon>Sedentaria</taxon>
        <taxon>Canalipalpata</taxon>
        <taxon>Sabellida</taxon>
        <taxon>Oweniida</taxon>
        <taxon>Oweniidae</taxon>
        <taxon>Owenia</taxon>
    </lineage>
</organism>
<feature type="region of interest" description="Disordered" evidence="11">
    <location>
        <begin position="419"/>
        <end position="471"/>
    </location>
</feature>
<dbReference type="Pfam" id="PF00003">
    <property type="entry name" value="7tm_3"/>
    <property type="match status" value="1"/>
</dbReference>
<evidence type="ECO:0000256" key="5">
    <source>
        <dbReference type="ARBA" id="ARBA00022989"/>
    </source>
</evidence>
<evidence type="ECO:0000313" key="14">
    <source>
        <dbReference type="Proteomes" id="UP000749559"/>
    </source>
</evidence>
<accession>A0A8J1URK9</accession>
<evidence type="ECO:0000256" key="6">
    <source>
        <dbReference type="ARBA" id="ARBA00023040"/>
    </source>
</evidence>
<evidence type="ECO:0000256" key="4">
    <source>
        <dbReference type="ARBA" id="ARBA00022692"/>
    </source>
</evidence>
<keyword evidence="5 12" id="KW-1133">Transmembrane helix</keyword>
<evidence type="ECO:0000256" key="10">
    <source>
        <dbReference type="ARBA" id="ARBA00023224"/>
    </source>
</evidence>
<feature type="compositionally biased region" description="Polar residues" evidence="11">
    <location>
        <begin position="419"/>
        <end position="430"/>
    </location>
</feature>
<keyword evidence="3" id="KW-1003">Cell membrane</keyword>
<evidence type="ECO:0000256" key="11">
    <source>
        <dbReference type="SAM" id="MobiDB-lite"/>
    </source>
</evidence>
<evidence type="ECO:0000256" key="1">
    <source>
        <dbReference type="ARBA" id="ARBA00004651"/>
    </source>
</evidence>
<dbReference type="EMBL" id="CAIIXF020000003">
    <property type="protein sequence ID" value="CAH1779938.1"/>
    <property type="molecule type" value="Genomic_DNA"/>
</dbReference>
<feature type="transmembrane region" description="Helical" evidence="12">
    <location>
        <begin position="97"/>
        <end position="115"/>
    </location>
</feature>
<dbReference type="PANTHER" id="PTHR32546">
    <property type="entry name" value="G-PROTEIN COUPLED RECEPTOR 158-RELATED"/>
    <property type="match status" value="1"/>
</dbReference>
<keyword evidence="9" id="KW-0325">Glycoprotein</keyword>
<proteinExistence type="inferred from homology"/>
<dbReference type="PANTHER" id="PTHR32546:SF25">
    <property type="entry name" value="MIP05539P"/>
    <property type="match status" value="1"/>
</dbReference>
<evidence type="ECO:0000256" key="2">
    <source>
        <dbReference type="ARBA" id="ARBA00007242"/>
    </source>
</evidence>
<protein>
    <submittedName>
        <fullName evidence="13">Uncharacterized protein</fullName>
    </submittedName>
</protein>
<dbReference type="PROSITE" id="PS50259">
    <property type="entry name" value="G_PROTEIN_RECEP_F3_4"/>
    <property type="match status" value="1"/>
</dbReference>
<comment type="caution">
    <text evidence="13">The sequence shown here is derived from an EMBL/GenBank/DDBJ whole genome shotgun (WGS) entry which is preliminary data.</text>
</comment>
<dbReference type="GO" id="GO:0005886">
    <property type="term" value="C:plasma membrane"/>
    <property type="evidence" value="ECO:0007669"/>
    <property type="project" value="UniProtKB-SubCell"/>
</dbReference>
<feature type="transmembrane region" description="Helical" evidence="12">
    <location>
        <begin position="136"/>
        <end position="158"/>
    </location>
</feature>
<dbReference type="InterPro" id="IPR017978">
    <property type="entry name" value="GPCR_3_C"/>
</dbReference>
<evidence type="ECO:0000256" key="3">
    <source>
        <dbReference type="ARBA" id="ARBA00022475"/>
    </source>
</evidence>
<dbReference type="OrthoDB" id="2129233at2759"/>
<keyword evidence="4 12" id="KW-0812">Transmembrane</keyword>
<feature type="transmembrane region" description="Helical" evidence="12">
    <location>
        <begin position="178"/>
        <end position="198"/>
    </location>
</feature>
<keyword evidence="14" id="KW-1185">Reference proteome</keyword>
<evidence type="ECO:0000256" key="8">
    <source>
        <dbReference type="ARBA" id="ARBA00023170"/>
    </source>
</evidence>
<comment type="subcellular location">
    <subcellularLocation>
        <location evidence="1">Cell membrane</location>
        <topology evidence="1">Multi-pass membrane protein</topology>
    </subcellularLocation>
</comment>
<keyword evidence="6" id="KW-0297">G-protein coupled receptor</keyword>
<feature type="transmembrane region" description="Helical" evidence="12">
    <location>
        <begin position="219"/>
        <end position="237"/>
    </location>
</feature>
<dbReference type="Proteomes" id="UP000749559">
    <property type="component" value="Unassembled WGS sequence"/>
</dbReference>
<keyword evidence="7 12" id="KW-0472">Membrane</keyword>
<evidence type="ECO:0000256" key="9">
    <source>
        <dbReference type="ARBA" id="ARBA00023180"/>
    </source>
</evidence>
<comment type="similarity">
    <text evidence="2">Belongs to the G-protein coupled receptor 3 family.</text>
</comment>
<dbReference type="InterPro" id="IPR043458">
    <property type="entry name" value="GPR158/179"/>
</dbReference>